<evidence type="ECO:0000313" key="6">
    <source>
        <dbReference type="EMBL" id="CAZ66184.1"/>
    </source>
</evidence>
<evidence type="ECO:0000256" key="4">
    <source>
        <dbReference type="ARBA" id="ARBA00022833"/>
    </source>
</evidence>
<dbReference type="PANTHER" id="PTHR11086:SF18">
    <property type="entry name" value="DEOXYCYTIDYLATE DEAMINASE"/>
    <property type="match status" value="1"/>
</dbReference>
<dbReference type="InterPro" id="IPR015517">
    <property type="entry name" value="dCMP_deaminase-rel"/>
</dbReference>
<dbReference type="GO" id="GO:0008270">
    <property type="term" value="F:zinc ion binding"/>
    <property type="evidence" value="ECO:0007669"/>
    <property type="project" value="InterPro"/>
</dbReference>
<dbReference type="OrthoDB" id="10605at10239"/>
<organism evidence="6 7">
    <name type="scientific">Pseudomonas phage LUZ7</name>
    <dbReference type="NCBI Taxonomy" id="655097"/>
    <lineage>
        <taxon>Viruses</taxon>
        <taxon>Duplodnaviria</taxon>
        <taxon>Heunggongvirae</taxon>
        <taxon>Uroviricota</taxon>
        <taxon>Caudoviricetes</taxon>
        <taxon>Schitoviridae</taxon>
        <taxon>Migulavirinae</taxon>
        <taxon>Luzseptimavirus</taxon>
        <taxon>Luzseptimavirus LUZ7</taxon>
    </lineage>
</organism>
<reference evidence="7" key="1">
    <citation type="journal article" date="2010" name="Virology">
        <title>Molecular and physiological analysis of three Pseudomonas aeruginosa phages belonging to the "N4-like viruses".</title>
        <authorList>
            <person name="Ceyssens P.J."/>
            <person name="Brabban A."/>
            <person name="Rogge L."/>
            <person name="Lewis M.S."/>
            <person name="Pickard D."/>
            <person name="Goulding D."/>
            <person name="Dougan G."/>
            <person name="Nob en J.P."/>
            <person name="Kropinski A."/>
            <person name="Kutter E."/>
            <person name="Lavigne R."/>
        </authorList>
    </citation>
    <scope>NUCLEOTIDE SEQUENCE [LARGE SCALE GENOMIC DNA]</scope>
</reference>
<evidence type="ECO:0000259" key="5">
    <source>
        <dbReference type="PROSITE" id="PS51747"/>
    </source>
</evidence>
<dbReference type="PROSITE" id="PS51747">
    <property type="entry name" value="CYT_DCMP_DEAMINASES_2"/>
    <property type="match status" value="1"/>
</dbReference>
<dbReference type="Gene3D" id="3.40.140.10">
    <property type="entry name" value="Cytidine Deaminase, domain 2"/>
    <property type="match status" value="1"/>
</dbReference>
<dbReference type="PANTHER" id="PTHR11086">
    <property type="entry name" value="DEOXYCYTIDYLATE DEAMINASE-RELATED"/>
    <property type="match status" value="1"/>
</dbReference>
<dbReference type="GeneID" id="8684395"/>
<protein>
    <recommendedName>
        <fullName evidence="5">CMP/dCMP-type deaminase domain-containing protein</fullName>
    </recommendedName>
</protein>
<name>C8ZKD7_9CAUD</name>
<dbReference type="InterPro" id="IPR016192">
    <property type="entry name" value="APOBEC/CMP_deaminase_Zn-bd"/>
</dbReference>
<evidence type="ECO:0000256" key="3">
    <source>
        <dbReference type="ARBA" id="ARBA00022801"/>
    </source>
</evidence>
<dbReference type="EMBL" id="FN422398">
    <property type="protein sequence ID" value="CAZ66184.1"/>
    <property type="molecule type" value="Genomic_DNA"/>
</dbReference>
<feature type="domain" description="CMP/dCMP-type deaminase" evidence="5">
    <location>
        <begin position="33"/>
        <end position="161"/>
    </location>
</feature>
<dbReference type="Proteomes" id="UP000002615">
    <property type="component" value="Segment"/>
</dbReference>
<comment type="similarity">
    <text evidence="1">Belongs to the cytidine and deoxycytidylate deaminase family.</text>
</comment>
<keyword evidence="7" id="KW-1185">Reference proteome</keyword>
<accession>C8ZKD7</accession>
<dbReference type="SUPFAM" id="SSF53927">
    <property type="entry name" value="Cytidine deaminase-like"/>
    <property type="match status" value="1"/>
</dbReference>
<evidence type="ECO:0000256" key="2">
    <source>
        <dbReference type="ARBA" id="ARBA00022723"/>
    </source>
</evidence>
<evidence type="ECO:0000313" key="7">
    <source>
        <dbReference type="Proteomes" id="UP000002615"/>
    </source>
</evidence>
<proteinExistence type="inferred from homology"/>
<keyword evidence="2" id="KW-0479">Metal-binding</keyword>
<dbReference type="InterPro" id="IPR016193">
    <property type="entry name" value="Cytidine_deaminase-like"/>
</dbReference>
<dbReference type="RefSeq" id="YP_003358325.1">
    <property type="nucleotide sequence ID" value="NC_013691.1"/>
</dbReference>
<sequence>MVISYMNVAACGLPATLHEESSMAKKPEPRSMKYRDLYMSIARNAANQSVALRHKVGGVLVTRTGALFTGWNGTLPGSDNCCERGPWMDTEQRHRTTPHGVIHAEHNILAWASRSGVPLEGSHLWITRSPCIKCAEMLVTHGVTALFYEELHDDTTAFKVMQGSVKCFSWEAVNKSAQKHNVKWVTDEILKD</sequence>
<dbReference type="GO" id="GO:0004132">
    <property type="term" value="F:dCMP deaminase activity"/>
    <property type="evidence" value="ECO:0007669"/>
    <property type="project" value="TreeGrafter"/>
</dbReference>
<keyword evidence="3" id="KW-0378">Hydrolase</keyword>
<dbReference type="PROSITE" id="PS00903">
    <property type="entry name" value="CYT_DCMP_DEAMINASES_1"/>
    <property type="match status" value="1"/>
</dbReference>
<dbReference type="KEGG" id="vg:8684395"/>
<keyword evidence="4" id="KW-0862">Zinc</keyword>
<evidence type="ECO:0000256" key="1">
    <source>
        <dbReference type="ARBA" id="ARBA00006576"/>
    </source>
</evidence>
<dbReference type="InterPro" id="IPR002125">
    <property type="entry name" value="CMP_dCMP_dom"/>
</dbReference>
<dbReference type="Pfam" id="PF00383">
    <property type="entry name" value="dCMP_cyt_deam_1"/>
    <property type="match status" value="1"/>
</dbReference>